<sequence>MLTWTSGRITALVSMAVLACVLSACGSGEPESSGASASTPSSVNSGEDAAESSQEGCLLEKGCAIGGIGPGGGLVFLISGRRTYEMAPNTWSGDGGQDPYLVWCNNSNSDIVGATGTAVGTGAANTKLIAAACKSGAANAALAYAGGGKTDWFLPSKDELNAMCNYSHNPTSPAAPTVACSGAQDETFENGTFGFITGGPSYWSSTQLDDEFASDQSIYDGLQGGYTKDSNPLVRPVRVY</sequence>
<dbReference type="AlphaFoldDB" id="A0A6J7F7J9"/>
<gene>
    <name evidence="2" type="ORF">UFOPK3495_00414</name>
</gene>
<proteinExistence type="predicted"/>
<name>A0A6J7F7J9_9ZZZZ</name>
<organism evidence="2">
    <name type="scientific">freshwater metagenome</name>
    <dbReference type="NCBI Taxonomy" id="449393"/>
    <lineage>
        <taxon>unclassified sequences</taxon>
        <taxon>metagenomes</taxon>
        <taxon>ecological metagenomes</taxon>
    </lineage>
</organism>
<protein>
    <submittedName>
        <fullName evidence="2">Unannotated protein</fullName>
    </submittedName>
</protein>
<reference evidence="2" key="1">
    <citation type="submission" date="2020-05" db="EMBL/GenBank/DDBJ databases">
        <authorList>
            <person name="Chiriac C."/>
            <person name="Salcher M."/>
            <person name="Ghai R."/>
            <person name="Kavagutti S V."/>
        </authorList>
    </citation>
    <scope>NUCLEOTIDE SEQUENCE</scope>
</reference>
<accession>A0A6J7F7J9</accession>
<evidence type="ECO:0000256" key="1">
    <source>
        <dbReference type="SAM" id="MobiDB-lite"/>
    </source>
</evidence>
<feature type="compositionally biased region" description="Low complexity" evidence="1">
    <location>
        <begin position="30"/>
        <end position="42"/>
    </location>
</feature>
<evidence type="ECO:0000313" key="2">
    <source>
        <dbReference type="EMBL" id="CAB4891576.1"/>
    </source>
</evidence>
<feature type="region of interest" description="Disordered" evidence="1">
    <location>
        <begin position="30"/>
        <end position="50"/>
    </location>
</feature>
<dbReference type="EMBL" id="CAFBMC010000013">
    <property type="protein sequence ID" value="CAB4891576.1"/>
    <property type="molecule type" value="Genomic_DNA"/>
</dbReference>